<evidence type="ECO:0000256" key="1">
    <source>
        <dbReference type="ARBA" id="ARBA00022737"/>
    </source>
</evidence>
<protein>
    <submittedName>
        <fullName evidence="4">Uncharacterized protein</fullName>
    </submittedName>
</protein>
<dbReference type="PROSITE" id="PS50005">
    <property type="entry name" value="TPR"/>
    <property type="match status" value="1"/>
</dbReference>
<sequence length="220" mass="26155">MLRWLVFFLLTTFTLPSSAQYNIKRLMEEGRRSLDAGFYVTSLQIFDRIVALKPNLYEAWYLMALSKYHLEDYKGANSDCQSALALQPYIADIFDLYAMTCIREEKFDSAIVAYTKALDINQDNREYWFNRAYCFYMNNNSKEALLQLDYINKRWNDFDAAINLEKEIKLGRKPQRKITPNVKLDFLKLNMLNKGSWLMQRIPDKEKQETNKKELKVKLY</sequence>
<evidence type="ECO:0000313" key="5">
    <source>
        <dbReference type="Proteomes" id="UP000029538"/>
    </source>
</evidence>
<dbReference type="InterPro" id="IPR050498">
    <property type="entry name" value="Ycf3"/>
</dbReference>
<organism evidence="4 5">
    <name type="scientific">Prevotella disiens DNF00882</name>
    <dbReference type="NCBI Taxonomy" id="1401075"/>
    <lineage>
        <taxon>Bacteria</taxon>
        <taxon>Pseudomonadati</taxon>
        <taxon>Bacteroidota</taxon>
        <taxon>Bacteroidia</taxon>
        <taxon>Bacteroidales</taxon>
        <taxon>Prevotellaceae</taxon>
        <taxon>Prevotella</taxon>
    </lineage>
</organism>
<reference evidence="4 5" key="1">
    <citation type="submission" date="2014-07" db="EMBL/GenBank/DDBJ databases">
        <authorList>
            <person name="McCorrison J."/>
            <person name="Sanka R."/>
            <person name="Torralba M."/>
            <person name="Gillis M."/>
            <person name="Haft D.H."/>
            <person name="Methe B."/>
            <person name="Sutton G."/>
            <person name="Nelson K.E."/>
        </authorList>
    </citation>
    <scope>NUCLEOTIDE SEQUENCE [LARGE SCALE GENOMIC DNA]</scope>
    <source>
        <strain evidence="4 5">DNF00882</strain>
    </source>
</reference>
<dbReference type="SUPFAM" id="SSF48452">
    <property type="entry name" value="TPR-like"/>
    <property type="match status" value="1"/>
</dbReference>
<dbReference type="InterPro" id="IPR019734">
    <property type="entry name" value="TPR_rpt"/>
</dbReference>
<dbReference type="EMBL" id="JRNR01000002">
    <property type="protein sequence ID" value="KGF50516.1"/>
    <property type="molecule type" value="Genomic_DNA"/>
</dbReference>
<keyword evidence="2 3" id="KW-0802">TPR repeat</keyword>
<dbReference type="PANTHER" id="PTHR44858:SF1">
    <property type="entry name" value="UDP-N-ACETYLGLUCOSAMINE--PEPTIDE N-ACETYLGLUCOSAMINYLTRANSFERASE SPINDLY-RELATED"/>
    <property type="match status" value="1"/>
</dbReference>
<dbReference type="AlphaFoldDB" id="A0A096AUT5"/>
<evidence type="ECO:0000256" key="2">
    <source>
        <dbReference type="ARBA" id="ARBA00022803"/>
    </source>
</evidence>
<feature type="repeat" description="TPR" evidence="3">
    <location>
        <begin position="91"/>
        <end position="124"/>
    </location>
</feature>
<comment type="caution">
    <text evidence="4">The sequence shown here is derived from an EMBL/GenBank/DDBJ whole genome shotgun (WGS) entry which is preliminary data.</text>
</comment>
<dbReference type="InterPro" id="IPR011990">
    <property type="entry name" value="TPR-like_helical_dom_sf"/>
</dbReference>
<accession>A0A096AUT5</accession>
<dbReference type="Proteomes" id="UP000029538">
    <property type="component" value="Unassembled WGS sequence"/>
</dbReference>
<dbReference type="RefSeq" id="WP_036881807.1">
    <property type="nucleotide sequence ID" value="NZ_JRNR01000002.1"/>
</dbReference>
<name>A0A096AUT5_9BACT</name>
<dbReference type="PANTHER" id="PTHR44858">
    <property type="entry name" value="TETRATRICOPEPTIDE REPEAT PROTEIN 6"/>
    <property type="match status" value="1"/>
</dbReference>
<proteinExistence type="predicted"/>
<gene>
    <name evidence="4" type="ORF">HMPREF0654_00110</name>
</gene>
<dbReference type="Pfam" id="PF13432">
    <property type="entry name" value="TPR_16"/>
    <property type="match status" value="1"/>
</dbReference>
<keyword evidence="1" id="KW-0677">Repeat</keyword>
<evidence type="ECO:0000256" key="3">
    <source>
        <dbReference type="PROSITE-ProRule" id="PRU00339"/>
    </source>
</evidence>
<dbReference type="Gene3D" id="1.25.40.10">
    <property type="entry name" value="Tetratricopeptide repeat domain"/>
    <property type="match status" value="2"/>
</dbReference>
<evidence type="ECO:0000313" key="4">
    <source>
        <dbReference type="EMBL" id="KGF50516.1"/>
    </source>
</evidence>
<dbReference type="SMART" id="SM00028">
    <property type="entry name" value="TPR"/>
    <property type="match status" value="3"/>
</dbReference>